<evidence type="ECO:0000313" key="1">
    <source>
        <dbReference type="EMBL" id="GCE63611.1"/>
    </source>
</evidence>
<sequence>MIFDVYCPKELFDNDKNIKQKFIDYFNQRNKTTIVNYEVVRVMILEILEKEIVQSKNKKIKLSFFDPLFRDLNEYEITAKEFED</sequence>
<dbReference type="EMBL" id="BIMN01000002">
    <property type="protein sequence ID" value="GCE63611.1"/>
    <property type="molecule type" value="Genomic_DNA"/>
</dbReference>
<proteinExistence type="predicted"/>
<gene>
    <name evidence="1" type="ORF">MHSWG343_06080</name>
</gene>
<accession>A0A478FQ74</accession>
<dbReference type="Proteomes" id="UP000324831">
    <property type="component" value="Unassembled WGS sequence"/>
</dbReference>
<protein>
    <submittedName>
        <fullName evidence="1">Uncharacterized protein</fullName>
    </submittedName>
</protein>
<comment type="caution">
    <text evidence="1">The sequence shown here is derived from an EMBL/GenBank/DDBJ whole genome shotgun (WGS) entry which is preliminary data.</text>
</comment>
<evidence type="ECO:0000313" key="2">
    <source>
        <dbReference type="Proteomes" id="UP000324831"/>
    </source>
</evidence>
<dbReference type="AlphaFoldDB" id="A0A478FQ74"/>
<dbReference type="RefSeq" id="WP_216083664.1">
    <property type="nucleotide sequence ID" value="NZ_CACTIB010000031.1"/>
</dbReference>
<organism evidence="1 2">
    <name type="scientific">Candidatus Mycoplasma haematohominis</name>
    <dbReference type="NCBI Taxonomy" id="1494318"/>
    <lineage>
        <taxon>Bacteria</taxon>
        <taxon>Bacillati</taxon>
        <taxon>Mycoplasmatota</taxon>
        <taxon>Mollicutes</taxon>
        <taxon>Mycoplasmataceae</taxon>
        <taxon>Mycoplasma</taxon>
    </lineage>
</organism>
<name>A0A478FQ74_9MOLU</name>
<reference evidence="1 2" key="1">
    <citation type="submission" date="2019-01" db="EMBL/GenBank/DDBJ databases">
        <title>Draft genome sequences of Candidatus Mycoplasma haemohominis SWG34-3 identified from a patient with pyrexia, anemia and liver dysfunction.</title>
        <authorList>
            <person name="Sekizuka T."/>
            <person name="Hattori N."/>
            <person name="Katano H."/>
            <person name="Takuma T."/>
            <person name="Ito T."/>
            <person name="Arai N."/>
            <person name="Yanai R."/>
            <person name="Ishii S."/>
            <person name="Miura Y."/>
            <person name="Tokunaga T."/>
            <person name="Watanabe H."/>
            <person name="Nomura N."/>
            <person name="Eguchi J."/>
            <person name="Arai T."/>
            <person name="Hasegawa H."/>
            <person name="Nakamaki T."/>
            <person name="Wakita T."/>
            <person name="Niki Y."/>
            <person name="Kuroda M."/>
        </authorList>
    </citation>
    <scope>NUCLEOTIDE SEQUENCE [LARGE SCALE GENOMIC DNA]</scope>
    <source>
        <strain evidence="1">SWG34-3</strain>
    </source>
</reference>